<reference evidence="1 2" key="1">
    <citation type="submission" date="2019-06" db="EMBL/GenBank/DDBJ databases">
        <title>Sequencing the genomes of 1000 actinobacteria strains.</title>
        <authorList>
            <person name="Klenk H.-P."/>
        </authorList>
    </citation>
    <scope>NUCLEOTIDE SEQUENCE [LARGE SCALE GENOMIC DNA]</scope>
    <source>
        <strain evidence="1 2">DSM 18607</strain>
    </source>
</reference>
<dbReference type="EMBL" id="VFMN01000001">
    <property type="protein sequence ID" value="TQJ09264.1"/>
    <property type="molecule type" value="Genomic_DNA"/>
</dbReference>
<name>A0A542E208_9MICO</name>
<dbReference type="AlphaFoldDB" id="A0A542E208"/>
<organism evidence="1 2">
    <name type="scientific">Lapillicoccus jejuensis</name>
    <dbReference type="NCBI Taxonomy" id="402171"/>
    <lineage>
        <taxon>Bacteria</taxon>
        <taxon>Bacillati</taxon>
        <taxon>Actinomycetota</taxon>
        <taxon>Actinomycetes</taxon>
        <taxon>Micrococcales</taxon>
        <taxon>Intrasporangiaceae</taxon>
        <taxon>Lapillicoccus</taxon>
    </lineage>
</organism>
<dbReference type="Proteomes" id="UP000317893">
    <property type="component" value="Unassembled WGS sequence"/>
</dbReference>
<dbReference type="RefSeq" id="WP_211356018.1">
    <property type="nucleotide sequence ID" value="NZ_BAAAPR010000014.1"/>
</dbReference>
<evidence type="ECO:0000313" key="2">
    <source>
        <dbReference type="Proteomes" id="UP000317893"/>
    </source>
</evidence>
<evidence type="ECO:0008006" key="3">
    <source>
        <dbReference type="Google" id="ProtNLM"/>
    </source>
</evidence>
<proteinExistence type="predicted"/>
<comment type="caution">
    <text evidence="1">The sequence shown here is derived from an EMBL/GenBank/DDBJ whole genome shotgun (WGS) entry which is preliminary data.</text>
</comment>
<evidence type="ECO:0000313" key="1">
    <source>
        <dbReference type="EMBL" id="TQJ09264.1"/>
    </source>
</evidence>
<gene>
    <name evidence="1" type="ORF">FB458_2374</name>
</gene>
<keyword evidence="2" id="KW-1185">Reference proteome</keyword>
<accession>A0A542E208</accession>
<sequence length="129" mass="14169">MTALFFPPSSRGPEETRRWFAVRCVLALTTEPDAGAAVGTTPYEERVTLWFADSAGEAIELAETEVRDYLAAVDEVDSGPLLSQAYELEGEPGHGLEVFSLIRSSPLPPQEYVDRFFDTGDELQRDVGA</sequence>
<protein>
    <recommendedName>
        <fullName evidence="3">DUF4288 domain-containing protein</fullName>
    </recommendedName>
</protein>